<reference evidence="9" key="1">
    <citation type="journal article" date="2015" name="Genome Announc.">
        <title>Genome sequence of the AIDS-associated pathogen Penicillium marneffei (ATCC18224) and its near taxonomic relative Talaromyces stipitatus (ATCC10500).</title>
        <authorList>
            <person name="Nierman W.C."/>
            <person name="Fedorova-Abrams N.D."/>
            <person name="Andrianopoulos A."/>
        </authorList>
    </citation>
    <scope>NUCLEOTIDE SEQUENCE [LARGE SCALE GENOMIC DNA]</scope>
    <source>
        <strain evidence="9">ATCC 10500 / CBS 375.48 / QM 6759 / NRRL 1006</strain>
    </source>
</reference>
<evidence type="ECO:0000313" key="9">
    <source>
        <dbReference type="Proteomes" id="UP000001745"/>
    </source>
</evidence>
<dbReference type="InterPro" id="IPR037185">
    <property type="entry name" value="EmrE-like"/>
</dbReference>
<evidence type="ECO:0000256" key="7">
    <source>
        <dbReference type="SAM" id="Phobius"/>
    </source>
</evidence>
<feature type="transmembrane region" description="Helical" evidence="7">
    <location>
        <begin position="232"/>
        <end position="251"/>
    </location>
</feature>
<feature type="transmembrane region" description="Helical" evidence="7">
    <location>
        <begin position="127"/>
        <end position="148"/>
    </location>
</feature>
<feature type="transmembrane region" description="Helical" evidence="7">
    <location>
        <begin position="49"/>
        <end position="72"/>
    </location>
</feature>
<dbReference type="eggNOG" id="KOG2234">
    <property type="taxonomic scope" value="Eukaryota"/>
</dbReference>
<dbReference type="OMA" id="IEEDMMT"/>
<dbReference type="RefSeq" id="XP_002481420.1">
    <property type="nucleotide sequence ID" value="XM_002481375.1"/>
</dbReference>
<evidence type="ECO:0000256" key="1">
    <source>
        <dbReference type="ARBA" id="ARBA00004477"/>
    </source>
</evidence>
<dbReference type="PANTHER" id="PTHR10231">
    <property type="entry name" value="NUCLEOTIDE-SUGAR TRANSMEMBRANE TRANSPORTER"/>
    <property type="match status" value="1"/>
</dbReference>
<feature type="transmembrane region" description="Helical" evidence="7">
    <location>
        <begin position="157"/>
        <end position="174"/>
    </location>
</feature>
<dbReference type="PhylomeDB" id="B8MAK4"/>
<dbReference type="PIRSF" id="PIRSF005799">
    <property type="entry name" value="UDP-gal_transpt"/>
    <property type="match status" value="1"/>
</dbReference>
<keyword evidence="2 7" id="KW-0812">Transmembrane</keyword>
<protein>
    <submittedName>
        <fullName evidence="8">UDP-galactose transporter, putative</fullName>
    </submittedName>
</protein>
<feature type="transmembrane region" description="Helical" evidence="7">
    <location>
        <begin position="271"/>
        <end position="289"/>
    </location>
</feature>
<dbReference type="EMBL" id="EQ962655">
    <property type="protein sequence ID" value="EED17428.1"/>
    <property type="molecule type" value="Genomic_DNA"/>
</dbReference>
<dbReference type="Pfam" id="PF04142">
    <property type="entry name" value="Nuc_sug_transp"/>
    <property type="match status" value="1"/>
</dbReference>
<comment type="subcellular location">
    <subcellularLocation>
        <location evidence="1">Endoplasmic reticulum membrane</location>
        <topology evidence="1">Multi-pass membrane protein</topology>
    </subcellularLocation>
</comment>
<dbReference type="Proteomes" id="UP000001745">
    <property type="component" value="Unassembled WGS sequence"/>
</dbReference>
<sequence length="454" mass="49096">MGAAKQTSSKSRSTHIRNFTLLLLTIQYASTVVLIHYSRVMPTVAGKRYVTSTAVFLTEAIKLAISLTMALYEISKRAPPSMPATSLFSNLSNTIFSGDSWKLALPALLYTVANSLQYVALSNLDPATYQVTYQVKLLFAAVFGLLVLQRYIPARNWGLLLFLAAGVVLLHAPGHRSDQLVARDESVQFPRSLEEWKQKKGYSPMKFVKRSASYEGIEEDMLLEHPPLDGRVGLIATLCACLASSLAAVSFEKVIRDSAAKTSLWVRNVQLAVQSVVPAFFIGVIFLDGEVIAKQGFFAGYSWIVWVIIFIQAIGGIGAGYAIVYADQTAKTTATGFSLVVGILSSLSVFDLDLSVNFSIGAIVVLIATFLYGSSAPSPSSLARMRPPPIRIESYDAPENQDGPGASPPNDFSIKLPTTPLLSAGLSTSRPASPSHPRVKSNQNGSGYFLEPDE</sequence>
<keyword evidence="5 7" id="KW-0472">Membrane</keyword>
<feature type="transmembrane region" description="Helical" evidence="7">
    <location>
        <begin position="301"/>
        <end position="325"/>
    </location>
</feature>
<evidence type="ECO:0000256" key="3">
    <source>
        <dbReference type="ARBA" id="ARBA00022824"/>
    </source>
</evidence>
<keyword evidence="4 7" id="KW-1133">Transmembrane helix</keyword>
<dbReference type="NCBIfam" id="TIGR00803">
    <property type="entry name" value="nst"/>
    <property type="match status" value="1"/>
</dbReference>
<feature type="transmembrane region" description="Helical" evidence="7">
    <location>
        <begin position="332"/>
        <end position="350"/>
    </location>
</feature>
<keyword evidence="3" id="KW-0256">Endoplasmic reticulum</keyword>
<dbReference type="GO" id="GO:0015165">
    <property type="term" value="F:pyrimidine nucleotide-sugar transmembrane transporter activity"/>
    <property type="evidence" value="ECO:0007669"/>
    <property type="project" value="InterPro"/>
</dbReference>
<evidence type="ECO:0000313" key="8">
    <source>
        <dbReference type="EMBL" id="EED17428.1"/>
    </source>
</evidence>
<dbReference type="STRING" id="441959.B8MAK4"/>
<proteinExistence type="predicted"/>
<dbReference type="InParanoid" id="B8MAK4"/>
<evidence type="ECO:0000256" key="2">
    <source>
        <dbReference type="ARBA" id="ARBA00022692"/>
    </source>
</evidence>
<evidence type="ECO:0000256" key="6">
    <source>
        <dbReference type="SAM" id="MobiDB-lite"/>
    </source>
</evidence>
<evidence type="ECO:0000256" key="4">
    <source>
        <dbReference type="ARBA" id="ARBA00022989"/>
    </source>
</evidence>
<evidence type="ECO:0000256" key="5">
    <source>
        <dbReference type="ARBA" id="ARBA00023136"/>
    </source>
</evidence>
<accession>B8MAK4</accession>
<name>B8MAK4_TALSN</name>
<dbReference type="GeneID" id="8105726"/>
<feature type="transmembrane region" description="Helical" evidence="7">
    <location>
        <begin position="356"/>
        <end position="376"/>
    </location>
</feature>
<dbReference type="HOGENOM" id="CLU_024645_2_0_1"/>
<organism evidence="8 9">
    <name type="scientific">Talaromyces stipitatus (strain ATCC 10500 / CBS 375.48 / QM 6759 / NRRL 1006)</name>
    <name type="common">Penicillium stipitatum</name>
    <dbReference type="NCBI Taxonomy" id="441959"/>
    <lineage>
        <taxon>Eukaryota</taxon>
        <taxon>Fungi</taxon>
        <taxon>Dikarya</taxon>
        <taxon>Ascomycota</taxon>
        <taxon>Pezizomycotina</taxon>
        <taxon>Eurotiomycetes</taxon>
        <taxon>Eurotiomycetidae</taxon>
        <taxon>Eurotiales</taxon>
        <taxon>Trichocomaceae</taxon>
        <taxon>Talaromyces</taxon>
        <taxon>Talaromyces sect. Talaromyces</taxon>
    </lineage>
</organism>
<dbReference type="VEuPathDB" id="FungiDB:TSTA_112610"/>
<dbReference type="SUPFAM" id="SSF103481">
    <property type="entry name" value="Multidrug resistance efflux transporter EmrE"/>
    <property type="match status" value="1"/>
</dbReference>
<feature type="region of interest" description="Disordered" evidence="6">
    <location>
        <begin position="392"/>
        <end position="454"/>
    </location>
</feature>
<feature type="transmembrane region" description="Helical" evidence="7">
    <location>
        <begin position="21"/>
        <end position="37"/>
    </location>
</feature>
<dbReference type="InterPro" id="IPR007271">
    <property type="entry name" value="Nuc_sug_transpt"/>
</dbReference>
<dbReference type="AlphaFoldDB" id="B8MAK4"/>
<gene>
    <name evidence="8" type="ORF">TSTA_112610</name>
</gene>
<dbReference type="GO" id="GO:0000139">
    <property type="term" value="C:Golgi membrane"/>
    <property type="evidence" value="ECO:0007669"/>
    <property type="project" value="InterPro"/>
</dbReference>
<dbReference type="OrthoDB" id="408493at2759"/>
<keyword evidence="9" id="KW-1185">Reference proteome</keyword>